<accession>A0A936YW29</accession>
<dbReference type="Gene3D" id="3.40.50.12780">
    <property type="entry name" value="N-terminal domain of ligase-like"/>
    <property type="match status" value="1"/>
</dbReference>
<evidence type="ECO:0000256" key="4">
    <source>
        <dbReference type="ARBA" id="ARBA00022832"/>
    </source>
</evidence>
<dbReference type="InterPro" id="IPR045851">
    <property type="entry name" value="AMP-bd_C_sf"/>
</dbReference>
<evidence type="ECO:0000256" key="7">
    <source>
        <dbReference type="ARBA" id="ARBA00066616"/>
    </source>
</evidence>
<dbReference type="InterPro" id="IPR042099">
    <property type="entry name" value="ANL_N_sf"/>
</dbReference>
<dbReference type="AlphaFoldDB" id="A0A936YW29"/>
<comment type="catalytic activity">
    <reaction evidence="6">
        <text>3-(methylsulfanyl)propanoate + ATP + CoA = 3-(methylsulfanyl)propanoyl-CoA + AMP + diphosphate</text>
        <dbReference type="Rhea" id="RHEA:43052"/>
        <dbReference type="ChEBI" id="CHEBI:30616"/>
        <dbReference type="ChEBI" id="CHEBI:33019"/>
        <dbReference type="ChEBI" id="CHEBI:49016"/>
        <dbReference type="ChEBI" id="CHEBI:57287"/>
        <dbReference type="ChEBI" id="CHEBI:82815"/>
        <dbReference type="ChEBI" id="CHEBI:456215"/>
        <dbReference type="EC" id="6.2.1.44"/>
    </reaction>
    <physiologicalReaction direction="left-to-right" evidence="6">
        <dbReference type="Rhea" id="RHEA:43053"/>
    </physiologicalReaction>
</comment>
<keyword evidence="5" id="KW-0443">Lipid metabolism</keyword>
<sequence>MRLDPHLERRMANHRPLTPLDFLDRAVHIFPERPAVVWRDCELTYGQFGALVSAMADFLSQQGVSSGDVVSLMCANRPEMLAAHYAVPLVGAVLNAINTRLDQATVGYVLGHSESRLLIADPVSYPIAAAAAAEHGVPVFRLSESGRADATADLHLLDMGGALPDDLLTNVIDEWQPICLNYTSGTTGKPKGVVYHHRGAYLNAIGNVFAMRFDHRTSYLWVLPMFHCSGWCHTWAITAAGGLHVCLDRVEPALIFSVIAERDITHMACAPVVLYMLLNHPDKLKRDPSRRITVATGGASPTSALIAEMYALGFDLIHLYGLTESFGPVTMRILSTHEAGLPATDKAALLARQGTRHLTANRLAVVDEHGCEVAHDGAAAGEILLRGNTLMMGYYRDAEATEQAFADGRFHTGDLAIVHAEGDIEIKDRSKDVIISGGENISSLELESVLHQHPGVLMAAVVAAPDPKWGEIPVAFIELRMGSTLEADEIGAFCRARLAGFKLPRRFLFRELPKTATGKIQKFLLREIARDSGDGDNAK</sequence>
<keyword evidence="4" id="KW-0276">Fatty acid metabolism</keyword>
<dbReference type="SUPFAM" id="SSF56801">
    <property type="entry name" value="Acetyl-CoA synthetase-like"/>
    <property type="match status" value="1"/>
</dbReference>
<dbReference type="InterPro" id="IPR025110">
    <property type="entry name" value="AMP-bd_C"/>
</dbReference>
<evidence type="ECO:0000259" key="9">
    <source>
        <dbReference type="Pfam" id="PF00501"/>
    </source>
</evidence>
<comment type="similarity">
    <text evidence="1">Belongs to the ATP-dependent AMP-binding enzyme family.</text>
</comment>
<dbReference type="PROSITE" id="PS00455">
    <property type="entry name" value="AMP_BINDING"/>
    <property type="match status" value="1"/>
</dbReference>
<keyword evidence="12" id="KW-1185">Reference proteome</keyword>
<name>A0A936YW29_9HYPH</name>
<dbReference type="GO" id="GO:0046872">
    <property type="term" value="F:metal ion binding"/>
    <property type="evidence" value="ECO:0007669"/>
    <property type="project" value="UniProtKB-KW"/>
</dbReference>
<dbReference type="InterPro" id="IPR000873">
    <property type="entry name" value="AMP-dep_synth/lig_dom"/>
</dbReference>
<evidence type="ECO:0000313" key="12">
    <source>
        <dbReference type="Proteomes" id="UP000633219"/>
    </source>
</evidence>
<gene>
    <name evidence="11" type="ORF">JJB09_19920</name>
</gene>
<feature type="domain" description="AMP-dependent synthetase/ligase" evidence="9">
    <location>
        <begin position="24"/>
        <end position="395"/>
    </location>
</feature>
<feature type="domain" description="AMP-binding enzyme C-terminal" evidence="10">
    <location>
        <begin position="445"/>
        <end position="519"/>
    </location>
</feature>
<dbReference type="Pfam" id="PF00501">
    <property type="entry name" value="AMP-binding"/>
    <property type="match status" value="1"/>
</dbReference>
<evidence type="ECO:0000313" key="11">
    <source>
        <dbReference type="EMBL" id="MBL0374295.1"/>
    </source>
</evidence>
<proteinExistence type="inferred from homology"/>
<dbReference type="Proteomes" id="UP000633219">
    <property type="component" value="Unassembled WGS sequence"/>
</dbReference>
<keyword evidence="3" id="KW-0479">Metal-binding</keyword>
<reference evidence="11" key="1">
    <citation type="submission" date="2021-01" db="EMBL/GenBank/DDBJ databases">
        <title>Rhizobium sp. strain KVB221 16S ribosomal RNA gene Genome sequencing and assembly.</title>
        <authorList>
            <person name="Kang M."/>
        </authorList>
    </citation>
    <scope>NUCLEOTIDE SEQUENCE</scope>
    <source>
        <strain evidence="11">KVB221</strain>
    </source>
</reference>
<keyword evidence="2" id="KW-0436">Ligase</keyword>
<dbReference type="GO" id="GO:0006631">
    <property type="term" value="P:fatty acid metabolic process"/>
    <property type="evidence" value="ECO:0007669"/>
    <property type="project" value="UniProtKB-KW"/>
</dbReference>
<evidence type="ECO:0000256" key="3">
    <source>
        <dbReference type="ARBA" id="ARBA00022723"/>
    </source>
</evidence>
<evidence type="ECO:0000256" key="1">
    <source>
        <dbReference type="ARBA" id="ARBA00006432"/>
    </source>
</evidence>
<dbReference type="InterPro" id="IPR020845">
    <property type="entry name" value="AMP-binding_CS"/>
</dbReference>
<protein>
    <recommendedName>
        <fullName evidence="8">3-methylmercaptopropionyl-CoA ligase</fullName>
        <ecNumber evidence="7">6.2.1.44</ecNumber>
    </recommendedName>
</protein>
<evidence type="ECO:0000256" key="6">
    <source>
        <dbReference type="ARBA" id="ARBA00051915"/>
    </source>
</evidence>
<evidence type="ECO:0000256" key="8">
    <source>
        <dbReference type="ARBA" id="ARBA00067668"/>
    </source>
</evidence>
<evidence type="ECO:0000259" key="10">
    <source>
        <dbReference type="Pfam" id="PF13193"/>
    </source>
</evidence>
<comment type="caution">
    <text evidence="11">The sequence shown here is derived from an EMBL/GenBank/DDBJ whole genome shotgun (WGS) entry which is preliminary data.</text>
</comment>
<organism evidence="11 12">
    <name type="scientific">Rhizobium setariae</name>
    <dbReference type="NCBI Taxonomy" id="2801340"/>
    <lineage>
        <taxon>Bacteria</taxon>
        <taxon>Pseudomonadati</taxon>
        <taxon>Pseudomonadota</taxon>
        <taxon>Alphaproteobacteria</taxon>
        <taxon>Hyphomicrobiales</taxon>
        <taxon>Rhizobiaceae</taxon>
        <taxon>Rhizobium/Agrobacterium group</taxon>
        <taxon>Rhizobium</taxon>
    </lineage>
</organism>
<dbReference type="PANTHER" id="PTHR43859">
    <property type="entry name" value="ACYL-ACTIVATING ENZYME"/>
    <property type="match status" value="1"/>
</dbReference>
<dbReference type="RefSeq" id="WP_201662407.1">
    <property type="nucleotide sequence ID" value="NZ_JAEQNC010000012.1"/>
</dbReference>
<evidence type="ECO:0000256" key="2">
    <source>
        <dbReference type="ARBA" id="ARBA00022598"/>
    </source>
</evidence>
<dbReference type="EC" id="6.2.1.44" evidence="7"/>
<evidence type="ECO:0000256" key="5">
    <source>
        <dbReference type="ARBA" id="ARBA00023098"/>
    </source>
</evidence>
<dbReference type="Pfam" id="PF13193">
    <property type="entry name" value="AMP-binding_C"/>
    <property type="match status" value="1"/>
</dbReference>
<dbReference type="Gene3D" id="3.30.300.30">
    <property type="match status" value="1"/>
</dbReference>
<dbReference type="EMBL" id="JAEQNC010000012">
    <property type="protein sequence ID" value="MBL0374295.1"/>
    <property type="molecule type" value="Genomic_DNA"/>
</dbReference>
<dbReference type="FunFam" id="3.30.300.30:FF:000008">
    <property type="entry name" value="2,3-dihydroxybenzoate-AMP ligase"/>
    <property type="match status" value="1"/>
</dbReference>
<dbReference type="PANTHER" id="PTHR43859:SF4">
    <property type="entry name" value="BUTANOATE--COA LIGASE AAE1-RELATED"/>
    <property type="match status" value="1"/>
</dbReference>
<dbReference type="GO" id="GO:0016874">
    <property type="term" value="F:ligase activity"/>
    <property type="evidence" value="ECO:0007669"/>
    <property type="project" value="UniProtKB-KW"/>
</dbReference>